<dbReference type="InterPro" id="IPR002539">
    <property type="entry name" value="MaoC-like_dom"/>
</dbReference>
<gene>
    <name evidence="2" type="ORF">GXW71_13795</name>
</gene>
<dbReference type="RefSeq" id="WP_211853107.1">
    <property type="nucleotide sequence ID" value="NZ_JAAGBB010000015.1"/>
</dbReference>
<reference evidence="3" key="1">
    <citation type="journal article" date="2021" name="Syst. Appl. Microbiol.">
        <title>Roseomonas hellenica sp. nov., isolated from roots of wild-growing Alkanna tinctoria.</title>
        <authorList>
            <person name="Rat A."/>
            <person name="Naranjo H.D."/>
            <person name="Lebbe L."/>
            <person name="Cnockaert M."/>
            <person name="Krigas N."/>
            <person name="Grigoriadou K."/>
            <person name="Maloupa E."/>
            <person name="Willems A."/>
        </authorList>
    </citation>
    <scope>NUCLEOTIDE SEQUENCE [LARGE SCALE GENOMIC DNA]</scope>
    <source>
        <strain evidence="3">LMG 31523</strain>
    </source>
</reference>
<dbReference type="PANTHER" id="PTHR43664">
    <property type="entry name" value="MONOAMINE OXIDASE-RELATED"/>
    <property type="match status" value="1"/>
</dbReference>
<name>A0ABS5EYQ1_9PROT</name>
<dbReference type="Pfam" id="PF01575">
    <property type="entry name" value="MaoC_dehydratas"/>
    <property type="match status" value="1"/>
</dbReference>
<protein>
    <submittedName>
        <fullName evidence="2">MaoC family dehydratase</fullName>
    </submittedName>
</protein>
<dbReference type="CDD" id="cd03454">
    <property type="entry name" value="YdeM"/>
    <property type="match status" value="1"/>
</dbReference>
<evidence type="ECO:0000313" key="2">
    <source>
        <dbReference type="EMBL" id="MBR0665433.1"/>
    </source>
</evidence>
<evidence type="ECO:0000259" key="1">
    <source>
        <dbReference type="Pfam" id="PF01575"/>
    </source>
</evidence>
<dbReference type="EMBL" id="JAAGBB010000015">
    <property type="protein sequence ID" value="MBR0665433.1"/>
    <property type="molecule type" value="Genomic_DNA"/>
</dbReference>
<keyword evidence="3" id="KW-1185">Reference proteome</keyword>
<dbReference type="PANTHER" id="PTHR43664:SF1">
    <property type="entry name" value="BETA-METHYLMALYL-COA DEHYDRATASE"/>
    <property type="match status" value="1"/>
</dbReference>
<dbReference type="InterPro" id="IPR052342">
    <property type="entry name" value="MCH/BMMD"/>
</dbReference>
<feature type="domain" description="MaoC-like" evidence="1">
    <location>
        <begin position="21"/>
        <end position="120"/>
    </location>
</feature>
<dbReference type="Proteomes" id="UP001196870">
    <property type="component" value="Unassembled WGS sequence"/>
</dbReference>
<dbReference type="InterPro" id="IPR029069">
    <property type="entry name" value="HotDog_dom_sf"/>
</dbReference>
<dbReference type="Gene3D" id="3.10.129.10">
    <property type="entry name" value="Hotdog Thioesterase"/>
    <property type="match status" value="1"/>
</dbReference>
<evidence type="ECO:0000313" key="3">
    <source>
        <dbReference type="Proteomes" id="UP001196870"/>
    </source>
</evidence>
<sequence length="159" mass="17071">MASQQRLFLEDLAEGMRFAAGPVPIEAEEIKAFAARYDPQPFHLDEEAARGSLFGGLAASGWHTAALTMRLLTEALPFAQGVIGTGGEINWPRPTRPGDRLRVECEVLAVQPSRSRPADGWVTLRTTTLNQADEAVQVLTARLLVPRRAAAGTVQGPGA</sequence>
<organism evidence="2 3">
    <name type="scientific">Plastoroseomonas hellenica</name>
    <dbReference type="NCBI Taxonomy" id="2687306"/>
    <lineage>
        <taxon>Bacteria</taxon>
        <taxon>Pseudomonadati</taxon>
        <taxon>Pseudomonadota</taxon>
        <taxon>Alphaproteobacteria</taxon>
        <taxon>Acetobacterales</taxon>
        <taxon>Acetobacteraceae</taxon>
        <taxon>Plastoroseomonas</taxon>
    </lineage>
</organism>
<proteinExistence type="predicted"/>
<comment type="caution">
    <text evidence="2">The sequence shown here is derived from an EMBL/GenBank/DDBJ whole genome shotgun (WGS) entry which is preliminary data.</text>
</comment>
<accession>A0ABS5EYQ1</accession>
<dbReference type="SUPFAM" id="SSF54637">
    <property type="entry name" value="Thioesterase/thiol ester dehydrase-isomerase"/>
    <property type="match status" value="1"/>
</dbReference>